<protein>
    <recommendedName>
        <fullName evidence="10">Sodium-dependent phosphate transporter</fullName>
    </recommendedName>
</protein>
<proteinExistence type="inferred from homology"/>
<reference evidence="8" key="1">
    <citation type="submission" date="2019-03" db="EMBL/GenBank/DDBJ databases">
        <title>Long read genome sequence of the mycoparasitic Pythium oligandrum ATCC 38472 isolated from sugarbeet rhizosphere.</title>
        <authorList>
            <person name="Gaulin E."/>
        </authorList>
    </citation>
    <scope>NUCLEOTIDE SEQUENCE</scope>
    <source>
        <strain evidence="8">ATCC 38472_TT</strain>
    </source>
</reference>
<feature type="transmembrane region" description="Helical" evidence="7">
    <location>
        <begin position="368"/>
        <end position="388"/>
    </location>
</feature>
<dbReference type="PANTHER" id="PTHR10010:SF46">
    <property type="entry name" value="SODIUM-DEPENDENT PHOSPHATE TRANSPORT PROTEIN 2B"/>
    <property type="match status" value="1"/>
</dbReference>
<feature type="transmembrane region" description="Helical" evidence="7">
    <location>
        <begin position="46"/>
        <end position="71"/>
    </location>
</feature>
<comment type="caution">
    <text evidence="8">The sequence shown here is derived from an EMBL/GenBank/DDBJ whole genome shotgun (WGS) entry which is preliminary data.</text>
</comment>
<feature type="transmembrane region" description="Helical" evidence="7">
    <location>
        <begin position="129"/>
        <end position="150"/>
    </location>
</feature>
<evidence type="ECO:0000256" key="5">
    <source>
        <dbReference type="ARBA" id="ARBA00022989"/>
    </source>
</evidence>
<feature type="transmembrane region" description="Helical" evidence="7">
    <location>
        <begin position="91"/>
        <end position="117"/>
    </location>
</feature>
<dbReference type="NCBIfam" id="NF037997">
    <property type="entry name" value="Na_Pi_symport"/>
    <property type="match status" value="2"/>
</dbReference>
<dbReference type="Pfam" id="PF02690">
    <property type="entry name" value="Na_Pi_cotrans"/>
    <property type="match status" value="2"/>
</dbReference>
<keyword evidence="4 7" id="KW-0812">Transmembrane</keyword>
<comment type="subcellular location">
    <subcellularLocation>
        <location evidence="1">Cell membrane</location>
        <topology evidence="1">Multi-pass membrane protein</topology>
    </subcellularLocation>
</comment>
<feature type="transmembrane region" description="Helical" evidence="7">
    <location>
        <begin position="444"/>
        <end position="465"/>
    </location>
</feature>
<dbReference type="PANTHER" id="PTHR10010">
    <property type="entry name" value="SOLUTE CARRIER FAMILY 34 SODIUM PHOSPHATE , MEMBER 2-RELATED"/>
    <property type="match status" value="1"/>
</dbReference>
<dbReference type="Proteomes" id="UP000794436">
    <property type="component" value="Unassembled WGS sequence"/>
</dbReference>
<accession>A0A8K1FQ49</accession>
<name>A0A8K1FQ49_PYTOL</name>
<sequence length="502" mass="53703">MKPEVQDPSLALSPAERAETKYESYLEEVEENEYNKMTTQQKIVQGIIYTVLSLAALYFFMVAVTLIGGGFTLALGCEAKGAFDFANNPVAGLMVGTIATALLHSSGTVTSIVVALVGAGGMTIRQGVYVIMGANIGTCVTCIMVAFGQVGDRARFQRAMAAATVHDMYNIWSVIIMFPLEVIAHPLEELSKAMANAKTDSGAFKSPVDAIVNPLTDKILVVDKSSIYKVATGDKLCADYPSFIKKGAFKGTSMSDTSVGIIVVVIGFCVLVCALLTLVKMLAKVFMGPTKKIIGKLLNYNGYINILVGTAITFAVHSSTVVTSTLTPMAGLGVITLEQVYPLVIGANLGTTGTALLAALVTGKSDSVAIALVHFWFNIFGIFLFYPIPITRKPIYSWANALARWSAAWPMSAIIFLLVLFIVAPGILLGLVYMCTASSTGVQVGGYIMVGVAVIVFLGLLFWYFKKGGSEMWNNFLEKKRAEREAKVAGEEKHSNVGEHAA</sequence>
<dbReference type="GO" id="GO:0005436">
    <property type="term" value="F:sodium:phosphate symporter activity"/>
    <property type="evidence" value="ECO:0007669"/>
    <property type="project" value="InterPro"/>
</dbReference>
<evidence type="ECO:0000313" key="8">
    <source>
        <dbReference type="EMBL" id="TMW69044.1"/>
    </source>
</evidence>
<evidence type="ECO:0000256" key="6">
    <source>
        <dbReference type="ARBA" id="ARBA00023136"/>
    </source>
</evidence>
<feature type="transmembrane region" description="Helical" evidence="7">
    <location>
        <begin position="340"/>
        <end position="361"/>
    </location>
</feature>
<dbReference type="GO" id="GO:0044341">
    <property type="term" value="P:sodium-dependent phosphate transport"/>
    <property type="evidence" value="ECO:0007669"/>
    <property type="project" value="InterPro"/>
</dbReference>
<gene>
    <name evidence="8" type="ORF">Poli38472_001200</name>
</gene>
<evidence type="ECO:0000256" key="7">
    <source>
        <dbReference type="SAM" id="Phobius"/>
    </source>
</evidence>
<evidence type="ECO:0000313" key="9">
    <source>
        <dbReference type="Proteomes" id="UP000794436"/>
    </source>
</evidence>
<organism evidence="8 9">
    <name type="scientific">Pythium oligandrum</name>
    <name type="common">Mycoparasitic fungus</name>
    <dbReference type="NCBI Taxonomy" id="41045"/>
    <lineage>
        <taxon>Eukaryota</taxon>
        <taxon>Sar</taxon>
        <taxon>Stramenopiles</taxon>
        <taxon>Oomycota</taxon>
        <taxon>Peronosporomycetes</taxon>
        <taxon>Pythiales</taxon>
        <taxon>Pythiaceae</taxon>
        <taxon>Pythium</taxon>
    </lineage>
</organism>
<feature type="transmembrane region" description="Helical" evidence="7">
    <location>
        <begin position="259"/>
        <end position="279"/>
    </location>
</feature>
<feature type="transmembrane region" description="Helical" evidence="7">
    <location>
        <begin position="300"/>
        <end position="320"/>
    </location>
</feature>
<keyword evidence="9" id="KW-1185">Reference proteome</keyword>
<keyword evidence="3" id="KW-1003">Cell membrane</keyword>
<dbReference type="GO" id="GO:0005886">
    <property type="term" value="C:plasma membrane"/>
    <property type="evidence" value="ECO:0007669"/>
    <property type="project" value="UniProtKB-SubCell"/>
</dbReference>
<evidence type="ECO:0000256" key="1">
    <source>
        <dbReference type="ARBA" id="ARBA00004651"/>
    </source>
</evidence>
<feature type="transmembrane region" description="Helical" evidence="7">
    <location>
        <begin position="408"/>
        <end position="432"/>
    </location>
</feature>
<evidence type="ECO:0008006" key="10">
    <source>
        <dbReference type="Google" id="ProtNLM"/>
    </source>
</evidence>
<dbReference type="EMBL" id="SPLM01000001">
    <property type="protein sequence ID" value="TMW69044.1"/>
    <property type="molecule type" value="Genomic_DNA"/>
</dbReference>
<keyword evidence="6 7" id="KW-0472">Membrane</keyword>
<evidence type="ECO:0000256" key="4">
    <source>
        <dbReference type="ARBA" id="ARBA00022692"/>
    </source>
</evidence>
<dbReference type="AlphaFoldDB" id="A0A8K1FQ49"/>
<dbReference type="OrthoDB" id="67833at2759"/>
<keyword evidence="5 7" id="KW-1133">Transmembrane helix</keyword>
<evidence type="ECO:0000256" key="2">
    <source>
        <dbReference type="ARBA" id="ARBA00005808"/>
    </source>
</evidence>
<dbReference type="InterPro" id="IPR003841">
    <property type="entry name" value="Na/Pi_transpt"/>
</dbReference>
<comment type="similarity">
    <text evidence="2">Belongs to the SLC34A transporter family.</text>
</comment>
<evidence type="ECO:0000256" key="3">
    <source>
        <dbReference type="ARBA" id="ARBA00022475"/>
    </source>
</evidence>